<evidence type="ECO:0000313" key="4">
    <source>
        <dbReference type="Proteomes" id="UP000501094"/>
    </source>
</evidence>
<dbReference type="GO" id="GO:0016705">
    <property type="term" value="F:oxidoreductase activity, acting on paired donors, with incorporation or reduction of molecular oxygen"/>
    <property type="evidence" value="ECO:0007669"/>
    <property type="project" value="UniProtKB-UniRule"/>
</dbReference>
<dbReference type="PANTHER" id="PTHR43268:SF3">
    <property type="entry name" value="RHODANESE-LIKE DOMAIN-CONTAINING PROTEIN 7-RELATED"/>
    <property type="match status" value="1"/>
</dbReference>
<dbReference type="Pfam" id="PF00581">
    <property type="entry name" value="Rhodanese"/>
    <property type="match status" value="1"/>
</dbReference>
<accession>A0A6H1Q0F2</accession>
<dbReference type="Gene3D" id="3.30.70.100">
    <property type="match status" value="1"/>
</dbReference>
<dbReference type="InterPro" id="IPR036873">
    <property type="entry name" value="Rhodanese-like_dom_sf"/>
</dbReference>
<dbReference type="EC" id="1.14.-.-" evidence="1"/>
<dbReference type="InterPro" id="IPR001763">
    <property type="entry name" value="Rhodanese-like_dom"/>
</dbReference>
<organism evidence="3 4">
    <name type="scientific">Candidatus Pelagibacter giovannonii</name>
    <dbReference type="NCBI Taxonomy" id="2563896"/>
    <lineage>
        <taxon>Bacteria</taxon>
        <taxon>Pseudomonadati</taxon>
        <taxon>Pseudomonadota</taxon>
        <taxon>Alphaproteobacteria</taxon>
        <taxon>Candidatus Pelagibacterales</taxon>
        <taxon>Candidatus Pelagibacteraceae</taxon>
        <taxon>Candidatus Pelagibacter</taxon>
    </lineage>
</organism>
<reference evidence="3 4" key="1">
    <citation type="journal article" date="2020" name="Nat. Microbiol.">
        <title>Lysogenic host-virus interactions in SAR11 marine bacteria.</title>
        <authorList>
            <person name="Morris R.M."/>
            <person name="Cain K.R."/>
            <person name="Hvorecny K.L."/>
            <person name="Kollman J.M."/>
        </authorList>
    </citation>
    <scope>NUCLEOTIDE SEQUENCE [LARGE SCALE GENOMIC DNA]</scope>
    <source>
        <strain evidence="3 4">NP1</strain>
    </source>
</reference>
<dbReference type="HAMAP" id="MF_00469">
    <property type="entry name" value="TrhO"/>
    <property type="match status" value="1"/>
</dbReference>
<name>A0A6H1Q0F2_9PROT</name>
<dbReference type="GO" id="GO:0016740">
    <property type="term" value="F:transferase activity"/>
    <property type="evidence" value="ECO:0007669"/>
    <property type="project" value="UniProtKB-KW"/>
</dbReference>
<evidence type="ECO:0000313" key="3">
    <source>
        <dbReference type="EMBL" id="QIZ20304.1"/>
    </source>
</evidence>
<dbReference type="Pfam" id="PF17773">
    <property type="entry name" value="UPF0176_N"/>
    <property type="match status" value="1"/>
</dbReference>
<dbReference type="RefSeq" id="WP_168606201.1">
    <property type="nucleotide sequence ID" value="NZ_CP038852.1"/>
</dbReference>
<keyword evidence="1" id="KW-0819">tRNA processing</keyword>
<dbReference type="GO" id="GO:0006400">
    <property type="term" value="P:tRNA modification"/>
    <property type="evidence" value="ECO:0007669"/>
    <property type="project" value="UniProtKB-UniRule"/>
</dbReference>
<comment type="function">
    <text evidence="1">Catalyzes oxygen-dependent 5-hydroxyuridine (ho5U) modification at position 34 in tRNAs.</text>
</comment>
<dbReference type="KEGG" id="peg:E5R92_00660"/>
<evidence type="ECO:0000259" key="2">
    <source>
        <dbReference type="PROSITE" id="PS50206"/>
    </source>
</evidence>
<dbReference type="InterPro" id="IPR020936">
    <property type="entry name" value="TrhO"/>
</dbReference>
<protein>
    <recommendedName>
        <fullName evidence="1">tRNA uridine(34) hydroxylase</fullName>
        <ecNumber evidence="1">1.14.-.-</ecNumber>
    </recommendedName>
    <alternativeName>
        <fullName evidence="1">tRNA hydroxylation protein O</fullName>
    </alternativeName>
</protein>
<dbReference type="PROSITE" id="PS50206">
    <property type="entry name" value="RHODANESE_3"/>
    <property type="match status" value="1"/>
</dbReference>
<dbReference type="CDD" id="cd01518">
    <property type="entry name" value="RHOD_YceA"/>
    <property type="match status" value="1"/>
</dbReference>
<dbReference type="Gene3D" id="3.40.250.10">
    <property type="entry name" value="Rhodanese-like domain"/>
    <property type="match status" value="1"/>
</dbReference>
<dbReference type="EMBL" id="CP038852">
    <property type="protein sequence ID" value="QIZ20304.1"/>
    <property type="molecule type" value="Genomic_DNA"/>
</dbReference>
<evidence type="ECO:0000256" key="1">
    <source>
        <dbReference type="HAMAP-Rule" id="MF_00469"/>
    </source>
</evidence>
<proteinExistence type="inferred from homology"/>
<sequence>MIDVFGFYKFKKLTSLKKNKILLQDFLIKKNIRGTVIIASEGVNATISGKATDLKSTITKIKKILDFKKFDSENISKSKFQPFQKPKVKIKKEVVPMGLSLPSKNKKNNHIDPKKWNKLINDKETLVLDSRKPFEYNVGTFKRSINPDVDNFREFPRYLNKLKKTKPIAMFCTGGIRCEKASFFLEKKGFKNVFQLKGGILNYLKNVKKKESLWNGECFVFDNRISVKHGLEVGTYSICSGCRKPVSANDKKSKKYEEGVSCVNCHDNLTQIQKERFRMRQKQINLAKKSGSKHIFQKEFK</sequence>
<dbReference type="Proteomes" id="UP000501094">
    <property type="component" value="Chromosome"/>
</dbReference>
<comment type="catalytic activity">
    <reaction evidence="1">
        <text>uridine(34) in tRNA + AH2 + O2 = 5-hydroxyuridine(34) in tRNA + A + H2O</text>
        <dbReference type="Rhea" id="RHEA:64224"/>
        <dbReference type="Rhea" id="RHEA-COMP:11727"/>
        <dbReference type="Rhea" id="RHEA-COMP:13381"/>
        <dbReference type="ChEBI" id="CHEBI:13193"/>
        <dbReference type="ChEBI" id="CHEBI:15377"/>
        <dbReference type="ChEBI" id="CHEBI:15379"/>
        <dbReference type="ChEBI" id="CHEBI:17499"/>
        <dbReference type="ChEBI" id="CHEBI:65315"/>
        <dbReference type="ChEBI" id="CHEBI:136877"/>
    </reaction>
</comment>
<dbReference type="PANTHER" id="PTHR43268">
    <property type="entry name" value="THIOSULFATE SULFURTRANSFERASE/RHODANESE-LIKE DOMAIN-CONTAINING PROTEIN 2"/>
    <property type="match status" value="1"/>
</dbReference>
<dbReference type="InterPro" id="IPR040503">
    <property type="entry name" value="TRHO_N"/>
</dbReference>
<dbReference type="SMART" id="SM00450">
    <property type="entry name" value="RHOD"/>
    <property type="match status" value="1"/>
</dbReference>
<comment type="similarity">
    <text evidence="1">Belongs to the TrhO family.</text>
</comment>
<dbReference type="AlphaFoldDB" id="A0A6H1Q0F2"/>
<gene>
    <name evidence="1" type="primary">trhO</name>
    <name evidence="3" type="ORF">E5R92_00660</name>
</gene>
<feature type="domain" description="Rhodanese" evidence="2">
    <location>
        <begin position="121"/>
        <end position="212"/>
    </location>
</feature>
<keyword evidence="3" id="KW-0808">Transferase</keyword>
<dbReference type="SUPFAM" id="SSF52821">
    <property type="entry name" value="Rhodanese/Cell cycle control phosphatase"/>
    <property type="match status" value="1"/>
</dbReference>
<dbReference type="NCBIfam" id="NF001136">
    <property type="entry name" value="PRK00142.1-4"/>
    <property type="match status" value="1"/>
</dbReference>
<keyword evidence="4" id="KW-1185">Reference proteome</keyword>
<keyword evidence="1" id="KW-0560">Oxidoreductase</keyword>